<keyword evidence="3" id="KW-1185">Reference proteome</keyword>
<evidence type="ECO:0008006" key="4">
    <source>
        <dbReference type="Google" id="ProtNLM"/>
    </source>
</evidence>
<gene>
    <name evidence="2" type="ORF">ABID21_003830</name>
</gene>
<sequence length="103" mass="11755">MFEQKITKKATKQANKQAGSFDYQNGAGFYPCRSKKKGSRHRYRRFETAAEALRFAIEVLPAALLRGSVLEVDEARFDGDQMQTLYKADDYPLTRLPTAHQLP</sequence>
<accession>A0ABV2HBA7</accession>
<protein>
    <recommendedName>
        <fullName evidence="4">Transposase</fullName>
    </recommendedName>
</protein>
<name>A0ABV2HBA7_9HYPH</name>
<organism evidence="2 3">
    <name type="scientific">Pseudorhizobium tarimense</name>
    <dbReference type="NCBI Taxonomy" id="1079109"/>
    <lineage>
        <taxon>Bacteria</taxon>
        <taxon>Pseudomonadati</taxon>
        <taxon>Pseudomonadota</taxon>
        <taxon>Alphaproteobacteria</taxon>
        <taxon>Hyphomicrobiales</taxon>
        <taxon>Rhizobiaceae</taxon>
        <taxon>Rhizobium/Agrobacterium group</taxon>
        <taxon>Pseudorhizobium</taxon>
    </lineage>
</organism>
<reference evidence="2 3" key="1">
    <citation type="submission" date="2024-06" db="EMBL/GenBank/DDBJ databases">
        <title>Genomic Encyclopedia of Type Strains, Phase IV (KMG-IV): sequencing the most valuable type-strain genomes for metagenomic binning, comparative biology and taxonomic classification.</title>
        <authorList>
            <person name="Goeker M."/>
        </authorList>
    </citation>
    <scope>NUCLEOTIDE SEQUENCE [LARGE SCALE GENOMIC DNA]</scope>
    <source>
        <strain evidence="2 3">DSM 105042</strain>
    </source>
</reference>
<proteinExistence type="predicted"/>
<comment type="caution">
    <text evidence="2">The sequence shown here is derived from an EMBL/GenBank/DDBJ whole genome shotgun (WGS) entry which is preliminary data.</text>
</comment>
<dbReference type="EMBL" id="JBEPLJ010000015">
    <property type="protein sequence ID" value="MET3587702.1"/>
    <property type="molecule type" value="Genomic_DNA"/>
</dbReference>
<evidence type="ECO:0000256" key="1">
    <source>
        <dbReference type="SAM" id="MobiDB-lite"/>
    </source>
</evidence>
<feature type="region of interest" description="Disordered" evidence="1">
    <location>
        <begin position="1"/>
        <end position="27"/>
    </location>
</feature>
<evidence type="ECO:0000313" key="2">
    <source>
        <dbReference type="EMBL" id="MET3587702.1"/>
    </source>
</evidence>
<dbReference type="RefSeq" id="WP_247245480.1">
    <property type="nucleotide sequence ID" value="NZ_JALJRA010000016.1"/>
</dbReference>
<dbReference type="Proteomes" id="UP001549031">
    <property type="component" value="Unassembled WGS sequence"/>
</dbReference>
<evidence type="ECO:0000313" key="3">
    <source>
        <dbReference type="Proteomes" id="UP001549031"/>
    </source>
</evidence>